<dbReference type="EMBL" id="CM035418">
    <property type="protein sequence ID" value="KAH7421223.1"/>
    <property type="molecule type" value="Genomic_DNA"/>
</dbReference>
<reference evidence="1" key="1">
    <citation type="submission" date="2021-08" db="EMBL/GenBank/DDBJ databases">
        <title>WGS assembly of Ceratopteris richardii.</title>
        <authorList>
            <person name="Marchant D.B."/>
            <person name="Chen G."/>
            <person name="Jenkins J."/>
            <person name="Shu S."/>
            <person name="Leebens-Mack J."/>
            <person name="Grimwood J."/>
            <person name="Schmutz J."/>
            <person name="Soltis P."/>
            <person name="Soltis D."/>
            <person name="Chen Z.-H."/>
        </authorList>
    </citation>
    <scope>NUCLEOTIDE SEQUENCE</scope>
    <source>
        <strain evidence="1">Whitten #5841</strain>
        <tissue evidence="1">Leaf</tissue>
    </source>
</reference>
<accession>A0A8T2THA7</accession>
<dbReference type="Proteomes" id="UP000825935">
    <property type="component" value="Chromosome 13"/>
</dbReference>
<name>A0A8T2THA7_CERRI</name>
<proteinExistence type="predicted"/>
<evidence type="ECO:0000313" key="1">
    <source>
        <dbReference type="EMBL" id="KAH7421223.1"/>
    </source>
</evidence>
<keyword evidence="2" id="KW-1185">Reference proteome</keyword>
<organism evidence="1 2">
    <name type="scientific">Ceratopteris richardii</name>
    <name type="common">Triangle waterfern</name>
    <dbReference type="NCBI Taxonomy" id="49495"/>
    <lineage>
        <taxon>Eukaryota</taxon>
        <taxon>Viridiplantae</taxon>
        <taxon>Streptophyta</taxon>
        <taxon>Embryophyta</taxon>
        <taxon>Tracheophyta</taxon>
        <taxon>Polypodiopsida</taxon>
        <taxon>Polypodiidae</taxon>
        <taxon>Polypodiales</taxon>
        <taxon>Pteridineae</taxon>
        <taxon>Pteridaceae</taxon>
        <taxon>Parkerioideae</taxon>
        <taxon>Ceratopteris</taxon>
    </lineage>
</organism>
<gene>
    <name evidence="1" type="ORF">KP509_13G046600</name>
</gene>
<comment type="caution">
    <text evidence="1">The sequence shown here is derived from an EMBL/GenBank/DDBJ whole genome shotgun (WGS) entry which is preliminary data.</text>
</comment>
<dbReference type="AlphaFoldDB" id="A0A8T2THA7"/>
<evidence type="ECO:0000313" key="2">
    <source>
        <dbReference type="Proteomes" id="UP000825935"/>
    </source>
</evidence>
<sequence>MSPLCVCPLQNSASLSTHLNSTITLSSVIGNYWSHSEEADDYWKTVTDTIRCYTGSDQSSSITYEEESVGSFLGESDETLFAFHFAFRISHMHGGLYLCIYVLIGDKSITSVLISIVGSKVLKVKHPTEALNPAVMERLYTFLGRTLRMVRFLSTNCM</sequence>
<protein>
    <submittedName>
        <fullName evidence="1">Uncharacterized protein</fullName>
    </submittedName>
</protein>